<reference evidence="4" key="1">
    <citation type="submission" date="2014-01" db="EMBL/GenBank/DDBJ databases">
        <authorList>
            <person name="Brown-Elliot B."/>
            <person name="Wallace R."/>
            <person name="Lenaerts A."/>
            <person name="Ordway D."/>
            <person name="DeGroote M.A."/>
            <person name="Parker T."/>
            <person name="Sizemore C."/>
            <person name="Tallon L.J."/>
            <person name="Sadzewicz L.K."/>
            <person name="Sengamalay N."/>
            <person name="Fraser C.M."/>
            <person name="Hine E."/>
            <person name="Shefchek K.A."/>
            <person name="Das S.P."/>
            <person name="Tettelin H."/>
        </authorList>
    </citation>
    <scope>NUCLEOTIDE SEQUENCE [LARGE SCALE GENOMIC DNA]</scope>
    <source>
        <strain evidence="4">4042</strain>
    </source>
</reference>
<comment type="caution">
    <text evidence="4">The sequence shown here is derived from an EMBL/GenBank/DDBJ whole genome shotgun (WGS) entry which is preliminary data.</text>
</comment>
<dbReference type="GO" id="GO:0003824">
    <property type="term" value="F:catalytic activity"/>
    <property type="evidence" value="ECO:0007669"/>
    <property type="project" value="InterPro"/>
</dbReference>
<evidence type="ECO:0000256" key="3">
    <source>
        <dbReference type="SAM" id="MobiDB-lite"/>
    </source>
</evidence>
<sequence length="233" mass="25838">MRGPADDDEPECDELRCARRLAATDGPAWTGIARRCITFGKDVRERIGEIPDVDVMEDELLGTEASHDLDRLQVLLDVSATGASGYQARDWLRRHHRIDVGLADHRRILATLSFADDPRSTERLVDALAAWRDAAGSVDAPSQMRLPSPEELQLETVMLPREAFFGPVEVVRRPRRQGASRRSRSRRTRPGSGCGAGERLNGAVIEYLRSGVEAGMTLPDPADRQLKHIRVVA</sequence>
<name>X8BH01_MYCXE</name>
<evidence type="ECO:0000313" key="4">
    <source>
        <dbReference type="EMBL" id="EUA42741.1"/>
    </source>
</evidence>
<feature type="compositionally biased region" description="Basic residues" evidence="3">
    <location>
        <begin position="175"/>
        <end position="189"/>
    </location>
</feature>
<protein>
    <submittedName>
        <fullName evidence="4">Putative orn/Lys/Arg decarboxylase domain protein</fullName>
    </submittedName>
</protein>
<organism evidence="4">
    <name type="scientific">Mycobacterium xenopi 4042</name>
    <dbReference type="NCBI Taxonomy" id="1299334"/>
    <lineage>
        <taxon>Bacteria</taxon>
        <taxon>Bacillati</taxon>
        <taxon>Actinomycetota</taxon>
        <taxon>Actinomycetes</taxon>
        <taxon>Mycobacteriales</taxon>
        <taxon>Mycobacteriaceae</taxon>
        <taxon>Mycobacterium</taxon>
    </lineage>
</organism>
<dbReference type="PANTHER" id="PTHR43277">
    <property type="entry name" value="ARGININE DECARBOXYLASE"/>
    <property type="match status" value="1"/>
</dbReference>
<gene>
    <name evidence="4" type="ORF">I553_6601</name>
</gene>
<dbReference type="SUPFAM" id="SSF55904">
    <property type="entry name" value="Ornithine decarboxylase C-terminal domain"/>
    <property type="match status" value="1"/>
</dbReference>
<dbReference type="AlphaFoldDB" id="X8BH01"/>
<dbReference type="PATRIC" id="fig|1299334.3.peg.4753"/>
<dbReference type="InterPro" id="IPR036633">
    <property type="entry name" value="Prn/Lys/Arg_de-COase_C_sf"/>
</dbReference>
<dbReference type="EMBL" id="JAOB01000042">
    <property type="protein sequence ID" value="EUA42741.1"/>
    <property type="molecule type" value="Genomic_DNA"/>
</dbReference>
<evidence type="ECO:0000256" key="2">
    <source>
        <dbReference type="ARBA" id="ARBA00022898"/>
    </source>
</evidence>
<comment type="cofactor">
    <cofactor evidence="1">
        <name>pyridoxal 5'-phosphate</name>
        <dbReference type="ChEBI" id="CHEBI:597326"/>
    </cofactor>
</comment>
<feature type="region of interest" description="Disordered" evidence="3">
    <location>
        <begin position="175"/>
        <end position="196"/>
    </location>
</feature>
<evidence type="ECO:0000256" key="1">
    <source>
        <dbReference type="ARBA" id="ARBA00001933"/>
    </source>
</evidence>
<accession>X8BH01</accession>
<dbReference type="PANTHER" id="PTHR43277:SF4">
    <property type="entry name" value="ARGININE DECARBOXYLASE"/>
    <property type="match status" value="1"/>
</dbReference>
<keyword evidence="2" id="KW-0663">Pyridoxal phosphate</keyword>
<dbReference type="InterPro" id="IPR052357">
    <property type="entry name" value="Orn_Lys_Arg_decarboxylase-I"/>
</dbReference>
<proteinExistence type="predicted"/>